<name>A0A399F183_9DEIN</name>
<keyword evidence="7" id="KW-0479">Metal-binding</keyword>
<dbReference type="Pfam" id="PF02163">
    <property type="entry name" value="Peptidase_M50"/>
    <property type="match status" value="1"/>
</dbReference>
<keyword evidence="5" id="KW-0645">Protease</keyword>
<organism evidence="15 16">
    <name type="scientific">Meiothermus granaticius NBRC 107808</name>
    <dbReference type="NCBI Taxonomy" id="1227551"/>
    <lineage>
        <taxon>Bacteria</taxon>
        <taxon>Thermotogati</taxon>
        <taxon>Deinococcota</taxon>
        <taxon>Deinococci</taxon>
        <taxon>Thermales</taxon>
        <taxon>Thermaceae</taxon>
        <taxon>Meiothermus</taxon>
    </lineage>
</organism>
<dbReference type="InterPro" id="IPR008915">
    <property type="entry name" value="Peptidase_M50"/>
</dbReference>
<dbReference type="PANTHER" id="PTHR35864">
    <property type="entry name" value="ZINC METALLOPROTEASE MJ0611-RELATED"/>
    <property type="match status" value="1"/>
</dbReference>
<feature type="transmembrane region" description="Helical" evidence="13">
    <location>
        <begin position="89"/>
        <end position="117"/>
    </location>
</feature>
<dbReference type="Proteomes" id="UP000266178">
    <property type="component" value="Unassembled WGS sequence"/>
</dbReference>
<comment type="subcellular location">
    <subcellularLocation>
        <location evidence="2">Cell membrane</location>
        <topology evidence="2">Multi-pass membrane protein</topology>
    </subcellularLocation>
</comment>
<keyword evidence="8" id="KW-0378">Hydrolase</keyword>
<evidence type="ECO:0000256" key="12">
    <source>
        <dbReference type="ARBA" id="ARBA00023136"/>
    </source>
</evidence>
<accession>A0A399F183</accession>
<dbReference type="PANTHER" id="PTHR35864:SF1">
    <property type="entry name" value="ZINC METALLOPROTEASE YWHC-RELATED"/>
    <property type="match status" value="1"/>
</dbReference>
<evidence type="ECO:0000256" key="9">
    <source>
        <dbReference type="ARBA" id="ARBA00022833"/>
    </source>
</evidence>
<dbReference type="InterPro" id="IPR044537">
    <property type="entry name" value="Rip2-like"/>
</dbReference>
<comment type="cofactor">
    <cofactor evidence="1">
        <name>Zn(2+)</name>
        <dbReference type="ChEBI" id="CHEBI:29105"/>
    </cofactor>
</comment>
<dbReference type="EMBL" id="QWLB01000080">
    <property type="protein sequence ID" value="RIH90524.1"/>
    <property type="molecule type" value="Genomic_DNA"/>
</dbReference>
<evidence type="ECO:0000256" key="5">
    <source>
        <dbReference type="ARBA" id="ARBA00022670"/>
    </source>
</evidence>
<comment type="similarity">
    <text evidence="3">Belongs to the peptidase M50B family.</text>
</comment>
<evidence type="ECO:0000256" key="11">
    <source>
        <dbReference type="ARBA" id="ARBA00023049"/>
    </source>
</evidence>
<keyword evidence="4" id="KW-1003">Cell membrane</keyword>
<dbReference type="GO" id="GO:0046872">
    <property type="term" value="F:metal ion binding"/>
    <property type="evidence" value="ECO:0007669"/>
    <property type="project" value="UniProtKB-KW"/>
</dbReference>
<gene>
    <name evidence="15" type="ORF">Mgrana_03235</name>
</gene>
<evidence type="ECO:0000256" key="4">
    <source>
        <dbReference type="ARBA" id="ARBA00022475"/>
    </source>
</evidence>
<evidence type="ECO:0000256" key="6">
    <source>
        <dbReference type="ARBA" id="ARBA00022692"/>
    </source>
</evidence>
<feature type="transmembrane region" description="Helical" evidence="13">
    <location>
        <begin position="58"/>
        <end position="77"/>
    </location>
</feature>
<dbReference type="OrthoDB" id="9800627at2"/>
<evidence type="ECO:0000256" key="10">
    <source>
        <dbReference type="ARBA" id="ARBA00022989"/>
    </source>
</evidence>
<evidence type="ECO:0000256" key="7">
    <source>
        <dbReference type="ARBA" id="ARBA00022723"/>
    </source>
</evidence>
<dbReference type="AlphaFoldDB" id="A0A399F183"/>
<keyword evidence="10 13" id="KW-1133">Transmembrane helix</keyword>
<keyword evidence="11" id="KW-0482">Metalloprotease</keyword>
<comment type="caution">
    <text evidence="15">The sequence shown here is derived from an EMBL/GenBank/DDBJ whole genome shotgun (WGS) entry which is preliminary data.</text>
</comment>
<reference evidence="15 16" key="1">
    <citation type="submission" date="2018-08" db="EMBL/GenBank/DDBJ databases">
        <title>Meiothermus granaticius genome AF-68 sequencing project.</title>
        <authorList>
            <person name="Da Costa M.S."/>
            <person name="Albuquerque L."/>
            <person name="Raposo P."/>
            <person name="Froufe H.J.C."/>
            <person name="Barroso C.S."/>
            <person name="Egas C."/>
        </authorList>
    </citation>
    <scope>NUCLEOTIDE SEQUENCE [LARGE SCALE GENOMIC DNA]</scope>
    <source>
        <strain evidence="15 16">AF-68</strain>
    </source>
</reference>
<evidence type="ECO:0000256" key="8">
    <source>
        <dbReference type="ARBA" id="ARBA00022801"/>
    </source>
</evidence>
<dbReference type="GO" id="GO:0008237">
    <property type="term" value="F:metallopeptidase activity"/>
    <property type="evidence" value="ECO:0007669"/>
    <property type="project" value="UniProtKB-KW"/>
</dbReference>
<evidence type="ECO:0000313" key="16">
    <source>
        <dbReference type="Proteomes" id="UP000266178"/>
    </source>
</evidence>
<evidence type="ECO:0000313" key="15">
    <source>
        <dbReference type="EMBL" id="RIH90524.1"/>
    </source>
</evidence>
<protein>
    <submittedName>
        <fullName evidence="15">Peptidase family M50</fullName>
    </submittedName>
</protein>
<keyword evidence="12 13" id="KW-0472">Membrane</keyword>
<feature type="transmembrane region" description="Helical" evidence="13">
    <location>
        <begin position="138"/>
        <end position="161"/>
    </location>
</feature>
<sequence length="226" mass="24684">MGLLSYLQTDPLTFFLLVAILVISLSAHEWGHAIAALWMGDPTAQERGRISFNPLRHLDPFGTLLLLLVGFGWAKPVPINPNNFRRYRWGLFVVSIAGIVINLLMALLLTLLLRVLVGTYPAEVAATFGRNGHNLPGTIALAALLAASINLSLAVFNLLPIPPLDGSKILQSVLPSRLQPYLWRLEANPTYTLVAMVLFLTVLRQPVAGLIGWVRTGFFGALIPGF</sequence>
<evidence type="ECO:0000256" key="2">
    <source>
        <dbReference type="ARBA" id="ARBA00004651"/>
    </source>
</evidence>
<feature type="transmembrane region" description="Helical" evidence="13">
    <location>
        <begin position="12"/>
        <end position="38"/>
    </location>
</feature>
<feature type="domain" description="Peptidase M50" evidence="14">
    <location>
        <begin position="18"/>
        <end position="197"/>
    </location>
</feature>
<evidence type="ECO:0000259" key="14">
    <source>
        <dbReference type="Pfam" id="PF02163"/>
    </source>
</evidence>
<dbReference type="CDD" id="cd06158">
    <property type="entry name" value="S2P-M50_like_1"/>
    <property type="match status" value="1"/>
</dbReference>
<dbReference type="InterPro" id="IPR052348">
    <property type="entry name" value="Metallopeptidase_M50B"/>
</dbReference>
<dbReference type="GO" id="GO:0006508">
    <property type="term" value="P:proteolysis"/>
    <property type="evidence" value="ECO:0007669"/>
    <property type="project" value="UniProtKB-KW"/>
</dbReference>
<evidence type="ECO:0000256" key="13">
    <source>
        <dbReference type="SAM" id="Phobius"/>
    </source>
</evidence>
<dbReference type="GO" id="GO:0005886">
    <property type="term" value="C:plasma membrane"/>
    <property type="evidence" value="ECO:0007669"/>
    <property type="project" value="UniProtKB-SubCell"/>
</dbReference>
<feature type="transmembrane region" description="Helical" evidence="13">
    <location>
        <begin position="181"/>
        <end position="203"/>
    </location>
</feature>
<keyword evidence="6 13" id="KW-0812">Transmembrane</keyword>
<evidence type="ECO:0000256" key="3">
    <source>
        <dbReference type="ARBA" id="ARBA00007931"/>
    </source>
</evidence>
<keyword evidence="9" id="KW-0862">Zinc</keyword>
<proteinExistence type="inferred from homology"/>
<keyword evidence="16" id="KW-1185">Reference proteome</keyword>
<evidence type="ECO:0000256" key="1">
    <source>
        <dbReference type="ARBA" id="ARBA00001947"/>
    </source>
</evidence>